<keyword evidence="2" id="KW-0472">Membrane</keyword>
<evidence type="ECO:0000313" key="4">
    <source>
        <dbReference type="Proteomes" id="UP000182631"/>
    </source>
</evidence>
<evidence type="ECO:0008006" key="5">
    <source>
        <dbReference type="Google" id="ProtNLM"/>
    </source>
</evidence>
<name>A0A164Z4L9_9SYNE</name>
<protein>
    <recommendedName>
        <fullName evidence="5">Tetratricopeptide repeat protein</fullName>
    </recommendedName>
</protein>
<reference evidence="4" key="1">
    <citation type="submission" date="2016-02" db="EMBL/GenBank/DDBJ databases">
        <authorList>
            <person name="liu f."/>
        </authorList>
    </citation>
    <scope>NUCLEOTIDE SEQUENCE [LARGE SCALE GENOMIC DNA]</scope>
</reference>
<dbReference type="Pfam" id="PF14559">
    <property type="entry name" value="TPR_19"/>
    <property type="match status" value="1"/>
</dbReference>
<dbReference type="Gene3D" id="1.25.40.10">
    <property type="entry name" value="Tetratricopeptide repeat domain"/>
    <property type="match status" value="1"/>
</dbReference>
<dbReference type="AlphaFoldDB" id="A0A164Z4L9"/>
<gene>
    <name evidence="3" type="ORF">FLM9_701</name>
</gene>
<keyword evidence="2" id="KW-0812">Transmembrane</keyword>
<accession>A0A164Z4L9</accession>
<proteinExistence type="predicted"/>
<feature type="transmembrane region" description="Helical" evidence="2">
    <location>
        <begin position="31"/>
        <end position="54"/>
    </location>
</feature>
<dbReference type="InterPro" id="IPR011990">
    <property type="entry name" value="TPR-like_helical_dom_sf"/>
</dbReference>
<evidence type="ECO:0000256" key="2">
    <source>
        <dbReference type="SAM" id="Phobius"/>
    </source>
</evidence>
<keyword evidence="2" id="KW-1133">Transmembrane helix</keyword>
<keyword evidence="4" id="KW-1185">Reference proteome</keyword>
<organism evidence="3 4">
    <name type="scientific">Candidatus Synechococcus spongiarum</name>
    <dbReference type="NCBI Taxonomy" id="431041"/>
    <lineage>
        <taxon>Bacteria</taxon>
        <taxon>Bacillati</taxon>
        <taxon>Cyanobacteriota</taxon>
        <taxon>Cyanophyceae</taxon>
        <taxon>Synechococcales</taxon>
        <taxon>Synechococcaceae</taxon>
        <taxon>Synechococcus</taxon>
    </lineage>
</organism>
<dbReference type="EMBL" id="FITM01000080">
    <property type="protein sequence ID" value="SAY38760.1"/>
    <property type="molecule type" value="Genomic_DNA"/>
</dbReference>
<dbReference type="Proteomes" id="UP000182631">
    <property type="component" value="Unassembled WGS sequence"/>
</dbReference>
<evidence type="ECO:0000256" key="1">
    <source>
        <dbReference type="SAM" id="MobiDB-lite"/>
    </source>
</evidence>
<sequence>MGCFAISSLDFCLVRQFNPARPLTAPVPRAIVLLLQGVLLGGSYGGIFFLGWWASGSTSAGPAEQQNVVNLRKQPVRLPDDPDLLLKLITSRLQQGDLQAAYDHLQVLHRKHPQRWQLSVLAAELLRASGELTAAQQQVEDLLAVDPDNLSLLQLHCRILLERGEADRAEAEAEAAWQRVQPPEPPDSDMESTVDAVPYGLLLADVYRTQGKVGAADQLLEQMIDRSQRKETDPRPLIAQAMLRQDNGDLEAAQQLLAEARQHGDPVTIQWLDILSRRWSLELTRALTTQFPGTPPPLTSP</sequence>
<dbReference type="SUPFAM" id="SSF48452">
    <property type="entry name" value="TPR-like"/>
    <property type="match status" value="1"/>
</dbReference>
<feature type="region of interest" description="Disordered" evidence="1">
    <location>
        <begin position="172"/>
        <end position="192"/>
    </location>
</feature>
<evidence type="ECO:0000313" key="3">
    <source>
        <dbReference type="EMBL" id="SAY38760.1"/>
    </source>
</evidence>